<dbReference type="EMBL" id="KE384761">
    <property type="protein sequence ID" value="KJK74306.1"/>
    <property type="molecule type" value="Genomic_DNA"/>
</dbReference>
<sequence>MSEPYLTWDTSMGDEGYGEAVKEFFEAVLRIPGNGEAYNGWKLGFLQILTETVDEMGGTPGGVFGILLSAFHSTLSQILRTTTETAGSLEKEVAALCCFGSVRRRESSDTYTGGRGLTELSRTC</sequence>
<dbReference type="InterPro" id="IPR036117">
    <property type="entry name" value="DhaL_dom_sf"/>
</dbReference>
<dbReference type="STRING" id="1291518.A0A0D9NKA2"/>
<dbReference type="GO" id="GO:0006071">
    <property type="term" value="P:glycerol metabolic process"/>
    <property type="evidence" value="ECO:0007669"/>
    <property type="project" value="InterPro"/>
</dbReference>
<organism evidence="1 2">
    <name type="scientific">Metarhizium anisopliae BRIP 53293</name>
    <dbReference type="NCBI Taxonomy" id="1291518"/>
    <lineage>
        <taxon>Eukaryota</taxon>
        <taxon>Fungi</taxon>
        <taxon>Dikarya</taxon>
        <taxon>Ascomycota</taxon>
        <taxon>Pezizomycotina</taxon>
        <taxon>Sordariomycetes</taxon>
        <taxon>Hypocreomycetidae</taxon>
        <taxon>Hypocreales</taxon>
        <taxon>Clavicipitaceae</taxon>
        <taxon>Metarhizium</taxon>
    </lineage>
</organism>
<dbReference type="Proteomes" id="UP000054544">
    <property type="component" value="Unassembled WGS sequence"/>
</dbReference>
<evidence type="ECO:0000313" key="1">
    <source>
        <dbReference type="EMBL" id="KJK74306.1"/>
    </source>
</evidence>
<name>A0A0D9NKA2_METAN</name>
<keyword evidence="2" id="KW-1185">Reference proteome</keyword>
<evidence type="ECO:0000313" key="2">
    <source>
        <dbReference type="Proteomes" id="UP000054544"/>
    </source>
</evidence>
<dbReference type="SUPFAM" id="SSF101473">
    <property type="entry name" value="DhaL-like"/>
    <property type="match status" value="1"/>
</dbReference>
<dbReference type="Gene3D" id="1.25.40.340">
    <property type="match status" value="1"/>
</dbReference>
<gene>
    <name evidence="1" type="ORF">H634G_10452</name>
</gene>
<protein>
    <submittedName>
        <fullName evidence="1">Uncharacterized protein</fullName>
    </submittedName>
</protein>
<dbReference type="GO" id="GO:0004371">
    <property type="term" value="F:glycerone kinase activity"/>
    <property type="evidence" value="ECO:0007669"/>
    <property type="project" value="InterPro"/>
</dbReference>
<proteinExistence type="predicted"/>
<accession>A0A0D9NKA2</accession>
<reference evidence="2" key="1">
    <citation type="journal article" date="2014" name="BMC Genomics">
        <title>The genome sequence of the biocontrol fungus Metarhizium anisopliae and comparative genomics of Metarhizium species.</title>
        <authorList>
            <person name="Pattemore J.A."/>
            <person name="Hane J.K."/>
            <person name="Williams A.H."/>
            <person name="Wilson B.A."/>
            <person name="Stodart B.J."/>
            <person name="Ash G.J."/>
        </authorList>
    </citation>
    <scope>NUCLEOTIDE SEQUENCE [LARGE SCALE GENOMIC DNA]</scope>
    <source>
        <strain evidence="2">BRIP 53293</strain>
    </source>
</reference>
<dbReference type="AlphaFoldDB" id="A0A0D9NKA2"/>